<feature type="domain" description="Heme haloperoxidase family profile" evidence="8">
    <location>
        <begin position="1"/>
        <end position="155"/>
    </location>
</feature>
<evidence type="ECO:0000256" key="1">
    <source>
        <dbReference type="ARBA" id="ARBA00001970"/>
    </source>
</evidence>
<dbReference type="PANTHER" id="PTHR33577">
    <property type="entry name" value="STERIGMATOCYSTIN BIOSYNTHESIS PEROXIDASE STCC-RELATED"/>
    <property type="match status" value="1"/>
</dbReference>
<comment type="similarity">
    <text evidence="7">Belongs to the chloroperoxidase family.</text>
</comment>
<dbReference type="GO" id="GO:0004601">
    <property type="term" value="F:peroxidase activity"/>
    <property type="evidence" value="ECO:0007669"/>
    <property type="project" value="UniProtKB-KW"/>
</dbReference>
<name>K3WBU9_GLOUD</name>
<dbReference type="VEuPathDB" id="FungiDB:PYU1_G002437"/>
<dbReference type="EnsemblProtists" id="PYU1_T002440">
    <property type="protein sequence ID" value="PYU1_T002440"/>
    <property type="gene ID" value="PYU1_G002437"/>
</dbReference>
<dbReference type="PROSITE" id="PS51405">
    <property type="entry name" value="HEME_HALOPEROXIDASE"/>
    <property type="match status" value="1"/>
</dbReference>
<dbReference type="HOGENOM" id="CLU_050230_7_1_1"/>
<dbReference type="PANTHER" id="PTHR33577:SF9">
    <property type="entry name" value="PEROXIDASE STCC"/>
    <property type="match status" value="1"/>
</dbReference>
<keyword evidence="5" id="KW-0560">Oxidoreductase</keyword>
<evidence type="ECO:0000256" key="3">
    <source>
        <dbReference type="ARBA" id="ARBA00022617"/>
    </source>
</evidence>
<dbReference type="eggNOG" id="ENOG502QTVQ">
    <property type="taxonomic scope" value="Eukaryota"/>
</dbReference>
<dbReference type="Proteomes" id="UP000019132">
    <property type="component" value="Unassembled WGS sequence"/>
</dbReference>
<dbReference type="GO" id="GO:0046872">
    <property type="term" value="F:metal ion binding"/>
    <property type="evidence" value="ECO:0007669"/>
    <property type="project" value="UniProtKB-KW"/>
</dbReference>
<evidence type="ECO:0000256" key="6">
    <source>
        <dbReference type="ARBA" id="ARBA00023004"/>
    </source>
</evidence>
<accession>K3WBU9</accession>
<dbReference type="Gene3D" id="1.10.489.10">
    <property type="entry name" value="Chloroperoxidase-like"/>
    <property type="match status" value="1"/>
</dbReference>
<keyword evidence="2" id="KW-0575">Peroxidase</keyword>
<organism evidence="9 10">
    <name type="scientific">Globisporangium ultimum (strain ATCC 200006 / CBS 805.95 / DAOM BR144)</name>
    <name type="common">Pythium ultimum</name>
    <dbReference type="NCBI Taxonomy" id="431595"/>
    <lineage>
        <taxon>Eukaryota</taxon>
        <taxon>Sar</taxon>
        <taxon>Stramenopiles</taxon>
        <taxon>Oomycota</taxon>
        <taxon>Peronosporomycetes</taxon>
        <taxon>Pythiales</taxon>
        <taxon>Pythiaceae</taxon>
        <taxon>Globisporangium</taxon>
    </lineage>
</organism>
<evidence type="ECO:0000313" key="9">
    <source>
        <dbReference type="EnsemblProtists" id="PYU1_T002440"/>
    </source>
</evidence>
<dbReference type="AlphaFoldDB" id="K3WBU9"/>
<keyword evidence="10" id="KW-1185">Reference proteome</keyword>
<evidence type="ECO:0000313" key="10">
    <source>
        <dbReference type="Proteomes" id="UP000019132"/>
    </source>
</evidence>
<dbReference type="OMA" id="YKARINT"/>
<dbReference type="InterPro" id="IPR000028">
    <property type="entry name" value="Chloroperoxidase"/>
</dbReference>
<evidence type="ECO:0000259" key="8">
    <source>
        <dbReference type="PROSITE" id="PS51405"/>
    </source>
</evidence>
<keyword evidence="6" id="KW-0408">Iron</keyword>
<keyword evidence="4" id="KW-0479">Metal-binding</keyword>
<sequence>MSRYNLGADLTATLVSQVPDPFSLGFLSTHNFVEHDVSLVHADAYYERPPNEVNLILAADFLSRTNSEGRIGIPEVGKARKDRLATCLKNNPQCDFGTAQSKNAFAEGVALVAAMGGRQNDTISVAHTASFLVLEKFPSDYKKAVDPITFADLGTNSVKIAVYAV</sequence>
<protein>
    <recommendedName>
        <fullName evidence="8">Heme haloperoxidase family profile domain-containing protein</fullName>
    </recommendedName>
</protein>
<proteinExistence type="inferred from homology"/>
<evidence type="ECO:0000256" key="4">
    <source>
        <dbReference type="ARBA" id="ARBA00022723"/>
    </source>
</evidence>
<dbReference type="Pfam" id="PF01328">
    <property type="entry name" value="Peroxidase_2"/>
    <property type="match status" value="1"/>
</dbReference>
<reference evidence="10" key="2">
    <citation type="submission" date="2010-04" db="EMBL/GenBank/DDBJ databases">
        <authorList>
            <person name="Buell R."/>
            <person name="Hamilton J."/>
            <person name="Hostetler J."/>
        </authorList>
    </citation>
    <scope>NUCLEOTIDE SEQUENCE [LARGE SCALE GENOMIC DNA]</scope>
    <source>
        <strain evidence="10">DAOM:BR144</strain>
    </source>
</reference>
<comment type="cofactor">
    <cofactor evidence="1">
        <name>heme b</name>
        <dbReference type="ChEBI" id="CHEBI:60344"/>
    </cofactor>
</comment>
<reference evidence="9" key="3">
    <citation type="submission" date="2014-11" db="UniProtKB">
        <authorList>
            <consortium name="EnsemblProtists"/>
        </authorList>
    </citation>
    <scope>IDENTIFICATION</scope>
    <source>
        <strain evidence="9">DAOM BR144</strain>
    </source>
</reference>
<evidence type="ECO:0000256" key="7">
    <source>
        <dbReference type="ARBA" id="ARBA00025795"/>
    </source>
</evidence>
<keyword evidence="3" id="KW-0349">Heme</keyword>
<evidence type="ECO:0000256" key="2">
    <source>
        <dbReference type="ARBA" id="ARBA00022559"/>
    </source>
</evidence>
<dbReference type="InParanoid" id="K3WBU9"/>
<evidence type="ECO:0000256" key="5">
    <source>
        <dbReference type="ARBA" id="ARBA00023002"/>
    </source>
</evidence>
<reference evidence="10" key="1">
    <citation type="journal article" date="2010" name="Genome Biol.">
        <title>Genome sequence of the necrotrophic plant pathogen Pythium ultimum reveals original pathogenicity mechanisms and effector repertoire.</title>
        <authorList>
            <person name="Levesque C.A."/>
            <person name="Brouwer H."/>
            <person name="Cano L."/>
            <person name="Hamilton J.P."/>
            <person name="Holt C."/>
            <person name="Huitema E."/>
            <person name="Raffaele S."/>
            <person name="Robideau G.P."/>
            <person name="Thines M."/>
            <person name="Win J."/>
            <person name="Zerillo M.M."/>
            <person name="Beakes G.W."/>
            <person name="Boore J.L."/>
            <person name="Busam D."/>
            <person name="Dumas B."/>
            <person name="Ferriera S."/>
            <person name="Fuerstenberg S.I."/>
            <person name="Gachon C.M."/>
            <person name="Gaulin E."/>
            <person name="Govers F."/>
            <person name="Grenville-Briggs L."/>
            <person name="Horner N."/>
            <person name="Hostetler J."/>
            <person name="Jiang R.H."/>
            <person name="Johnson J."/>
            <person name="Krajaejun T."/>
            <person name="Lin H."/>
            <person name="Meijer H.J."/>
            <person name="Moore B."/>
            <person name="Morris P."/>
            <person name="Phuntmart V."/>
            <person name="Puiu D."/>
            <person name="Shetty J."/>
            <person name="Stajich J.E."/>
            <person name="Tripathy S."/>
            <person name="Wawra S."/>
            <person name="van West P."/>
            <person name="Whitty B.R."/>
            <person name="Coutinho P.M."/>
            <person name="Henrissat B."/>
            <person name="Martin F."/>
            <person name="Thomas P.D."/>
            <person name="Tyler B.M."/>
            <person name="De Vries R.P."/>
            <person name="Kamoun S."/>
            <person name="Yandell M."/>
            <person name="Tisserat N."/>
            <person name="Buell C.R."/>
        </authorList>
    </citation>
    <scope>NUCLEOTIDE SEQUENCE</scope>
    <source>
        <strain evidence="10">DAOM:BR144</strain>
    </source>
</reference>
<dbReference type="InterPro" id="IPR036851">
    <property type="entry name" value="Chloroperoxidase-like_sf"/>
</dbReference>